<keyword evidence="7 8" id="KW-0472">Membrane</keyword>
<evidence type="ECO:0000256" key="5">
    <source>
        <dbReference type="ARBA" id="ARBA00022692"/>
    </source>
</evidence>
<dbReference type="RefSeq" id="WP_209862809.1">
    <property type="nucleotide sequence ID" value="NZ_JAGGLD010000004.1"/>
</dbReference>
<keyword evidence="4" id="KW-1003">Cell membrane</keyword>
<gene>
    <name evidence="10" type="ORF">J2Z69_002478</name>
</gene>
<comment type="caution">
    <text evidence="10">The sequence shown here is derived from an EMBL/GenBank/DDBJ whole genome shotgun (WGS) entry which is preliminary data.</text>
</comment>
<accession>A0ABS4JIA3</accession>
<dbReference type="PANTHER" id="PTHR43848:SF2">
    <property type="entry name" value="PUTRESCINE TRANSPORT SYSTEM PERMEASE PROTEIN POTI"/>
    <property type="match status" value="1"/>
</dbReference>
<feature type="transmembrane region" description="Helical" evidence="8">
    <location>
        <begin position="66"/>
        <end position="88"/>
    </location>
</feature>
<dbReference type="SUPFAM" id="SSF161098">
    <property type="entry name" value="MetI-like"/>
    <property type="match status" value="1"/>
</dbReference>
<dbReference type="Proteomes" id="UP001519288">
    <property type="component" value="Unassembled WGS sequence"/>
</dbReference>
<feature type="transmembrane region" description="Helical" evidence="8">
    <location>
        <begin position="232"/>
        <end position="254"/>
    </location>
</feature>
<comment type="similarity">
    <text evidence="2">Belongs to the binding-protein-dependent transport system permease family. CysTW subfamily.</text>
</comment>
<feature type="domain" description="ABC transmembrane type-1" evidence="9">
    <location>
        <begin position="62"/>
        <end position="250"/>
    </location>
</feature>
<feature type="transmembrane region" description="Helical" evidence="8">
    <location>
        <begin position="202"/>
        <end position="220"/>
    </location>
</feature>
<evidence type="ECO:0000256" key="6">
    <source>
        <dbReference type="ARBA" id="ARBA00022989"/>
    </source>
</evidence>
<organism evidence="10 11">
    <name type="scientific">Paenibacillus shirakamiensis</name>
    <dbReference type="NCBI Taxonomy" id="1265935"/>
    <lineage>
        <taxon>Bacteria</taxon>
        <taxon>Bacillati</taxon>
        <taxon>Bacillota</taxon>
        <taxon>Bacilli</taxon>
        <taxon>Bacillales</taxon>
        <taxon>Paenibacillaceae</taxon>
        <taxon>Paenibacillus</taxon>
    </lineage>
</organism>
<dbReference type="EMBL" id="JAGGLD010000004">
    <property type="protein sequence ID" value="MBP2001433.1"/>
    <property type="molecule type" value="Genomic_DNA"/>
</dbReference>
<dbReference type="InterPro" id="IPR035906">
    <property type="entry name" value="MetI-like_sf"/>
</dbReference>
<keyword evidence="11" id="KW-1185">Reference proteome</keyword>
<dbReference type="PROSITE" id="PS50928">
    <property type="entry name" value="ABC_TM1"/>
    <property type="match status" value="1"/>
</dbReference>
<reference evidence="10 11" key="1">
    <citation type="submission" date="2021-03" db="EMBL/GenBank/DDBJ databases">
        <title>Genomic Encyclopedia of Type Strains, Phase IV (KMG-IV): sequencing the most valuable type-strain genomes for metagenomic binning, comparative biology and taxonomic classification.</title>
        <authorList>
            <person name="Goeker M."/>
        </authorList>
    </citation>
    <scope>NUCLEOTIDE SEQUENCE [LARGE SCALE GENOMIC DNA]</scope>
    <source>
        <strain evidence="10 11">DSM 26806</strain>
    </source>
</reference>
<keyword evidence="3 8" id="KW-0813">Transport</keyword>
<protein>
    <submittedName>
        <fullName evidence="10">Spermidine/putrescine transport system permease protein</fullName>
    </submittedName>
</protein>
<evidence type="ECO:0000256" key="8">
    <source>
        <dbReference type="RuleBase" id="RU363032"/>
    </source>
</evidence>
<keyword evidence="5 8" id="KW-0812">Transmembrane</keyword>
<evidence type="ECO:0000313" key="10">
    <source>
        <dbReference type="EMBL" id="MBP2001433.1"/>
    </source>
</evidence>
<evidence type="ECO:0000256" key="3">
    <source>
        <dbReference type="ARBA" id="ARBA00022448"/>
    </source>
</evidence>
<evidence type="ECO:0000256" key="7">
    <source>
        <dbReference type="ARBA" id="ARBA00023136"/>
    </source>
</evidence>
<dbReference type="Pfam" id="PF00528">
    <property type="entry name" value="BPD_transp_1"/>
    <property type="match status" value="1"/>
</dbReference>
<dbReference type="CDD" id="cd06261">
    <property type="entry name" value="TM_PBP2"/>
    <property type="match status" value="1"/>
</dbReference>
<feature type="transmembrane region" description="Helical" evidence="8">
    <location>
        <begin position="100"/>
        <end position="124"/>
    </location>
</feature>
<dbReference type="Gene3D" id="1.10.3720.10">
    <property type="entry name" value="MetI-like"/>
    <property type="match status" value="1"/>
</dbReference>
<keyword evidence="6 8" id="KW-1133">Transmembrane helix</keyword>
<sequence length="268" mass="29784">MRTKRSPWLGIHALVMLIFIYVPIAMIILFSFNESRLSAEWSGFTLDWYTSLFQNEHVMDALKNTLIVAITSTVAATILGTLAAIGVRRVARKLKLATNALLYLPIVIPDIIMGISLLVLFNLMEIDLSRWTIIIAHITFSISYVYVVVTSRLSTMGKQLEEAAEDLGASPWQTFRFVTLPQILPGVVSGAIIAFTMSLDDFMVSFFVAGPSSTTLPIYIYGQVKRGISPEINALCTLLILVSVALIFLAQYMLGRGKGQKKQRMLPF</sequence>
<feature type="transmembrane region" description="Helical" evidence="8">
    <location>
        <begin position="12"/>
        <end position="32"/>
    </location>
</feature>
<evidence type="ECO:0000256" key="1">
    <source>
        <dbReference type="ARBA" id="ARBA00004651"/>
    </source>
</evidence>
<evidence type="ECO:0000256" key="4">
    <source>
        <dbReference type="ARBA" id="ARBA00022475"/>
    </source>
</evidence>
<proteinExistence type="inferred from homology"/>
<evidence type="ECO:0000313" key="11">
    <source>
        <dbReference type="Proteomes" id="UP001519288"/>
    </source>
</evidence>
<feature type="transmembrane region" description="Helical" evidence="8">
    <location>
        <begin position="130"/>
        <end position="149"/>
    </location>
</feature>
<name>A0ABS4JIA3_9BACL</name>
<dbReference type="InterPro" id="IPR051789">
    <property type="entry name" value="Bact_Polyamine_Transport"/>
</dbReference>
<evidence type="ECO:0000259" key="9">
    <source>
        <dbReference type="PROSITE" id="PS50928"/>
    </source>
</evidence>
<evidence type="ECO:0000256" key="2">
    <source>
        <dbReference type="ARBA" id="ARBA00007069"/>
    </source>
</evidence>
<comment type="subcellular location">
    <subcellularLocation>
        <location evidence="1 8">Cell membrane</location>
        <topology evidence="1 8">Multi-pass membrane protein</topology>
    </subcellularLocation>
</comment>
<dbReference type="InterPro" id="IPR000515">
    <property type="entry name" value="MetI-like"/>
</dbReference>
<dbReference type="PANTHER" id="PTHR43848">
    <property type="entry name" value="PUTRESCINE TRANSPORT SYSTEM PERMEASE PROTEIN POTI"/>
    <property type="match status" value="1"/>
</dbReference>